<dbReference type="InterPro" id="IPR039425">
    <property type="entry name" value="RNA_pol_sigma-70-like"/>
</dbReference>
<evidence type="ECO:0000256" key="5">
    <source>
        <dbReference type="ARBA" id="ARBA00023163"/>
    </source>
</evidence>
<dbReference type="InterPro" id="IPR013249">
    <property type="entry name" value="RNA_pol_sigma70_r4_t2"/>
</dbReference>
<dbReference type="PANTHER" id="PTHR43133">
    <property type="entry name" value="RNA POLYMERASE ECF-TYPE SIGMA FACTO"/>
    <property type="match status" value="1"/>
</dbReference>
<evidence type="ECO:0000313" key="8">
    <source>
        <dbReference type="EMBL" id="MBQ0932094.1"/>
    </source>
</evidence>
<dbReference type="NCBIfam" id="TIGR02937">
    <property type="entry name" value="sigma70-ECF"/>
    <property type="match status" value="1"/>
</dbReference>
<evidence type="ECO:0000256" key="3">
    <source>
        <dbReference type="ARBA" id="ARBA00023082"/>
    </source>
</evidence>
<dbReference type="InterPro" id="IPR013325">
    <property type="entry name" value="RNA_pol_sigma_r2"/>
</dbReference>
<protein>
    <submittedName>
        <fullName evidence="8">Sigma-70 family RNA polymerase sigma factor</fullName>
    </submittedName>
</protein>
<keyword evidence="4" id="KW-0238">DNA-binding</keyword>
<evidence type="ECO:0000256" key="1">
    <source>
        <dbReference type="ARBA" id="ARBA00010641"/>
    </source>
</evidence>
<dbReference type="Proteomes" id="UP000676246">
    <property type="component" value="Unassembled WGS sequence"/>
</dbReference>
<organism evidence="8 9">
    <name type="scientific">Ideonella alba</name>
    <dbReference type="NCBI Taxonomy" id="2824118"/>
    <lineage>
        <taxon>Bacteria</taxon>
        <taxon>Pseudomonadati</taxon>
        <taxon>Pseudomonadota</taxon>
        <taxon>Betaproteobacteria</taxon>
        <taxon>Burkholderiales</taxon>
        <taxon>Sphaerotilaceae</taxon>
        <taxon>Ideonella</taxon>
    </lineage>
</organism>
<evidence type="ECO:0000259" key="7">
    <source>
        <dbReference type="Pfam" id="PF08281"/>
    </source>
</evidence>
<dbReference type="InterPro" id="IPR007627">
    <property type="entry name" value="RNA_pol_sigma70_r2"/>
</dbReference>
<evidence type="ECO:0000256" key="2">
    <source>
        <dbReference type="ARBA" id="ARBA00023015"/>
    </source>
</evidence>
<accession>A0A940Y8Q4</accession>
<evidence type="ECO:0000313" key="9">
    <source>
        <dbReference type="Proteomes" id="UP000676246"/>
    </source>
</evidence>
<dbReference type="PANTHER" id="PTHR43133:SF8">
    <property type="entry name" value="RNA POLYMERASE SIGMA FACTOR HI_1459-RELATED"/>
    <property type="match status" value="1"/>
</dbReference>
<comment type="caution">
    <text evidence="8">The sequence shown here is derived from an EMBL/GenBank/DDBJ whole genome shotgun (WGS) entry which is preliminary data.</text>
</comment>
<keyword evidence="3" id="KW-0731">Sigma factor</keyword>
<dbReference type="Gene3D" id="1.10.1740.10">
    <property type="match status" value="1"/>
</dbReference>
<feature type="domain" description="RNA polymerase sigma factor 70 region 4 type 2" evidence="7">
    <location>
        <begin position="126"/>
        <end position="177"/>
    </location>
</feature>
<dbReference type="InterPro" id="IPR013324">
    <property type="entry name" value="RNA_pol_sigma_r3/r4-like"/>
</dbReference>
<dbReference type="Pfam" id="PF08281">
    <property type="entry name" value="Sigma70_r4_2"/>
    <property type="match status" value="1"/>
</dbReference>
<dbReference type="EMBL" id="JAGQDD010000013">
    <property type="protein sequence ID" value="MBQ0932094.1"/>
    <property type="molecule type" value="Genomic_DNA"/>
</dbReference>
<dbReference type="CDD" id="cd06171">
    <property type="entry name" value="Sigma70_r4"/>
    <property type="match status" value="1"/>
</dbReference>
<dbReference type="SUPFAM" id="SSF88659">
    <property type="entry name" value="Sigma3 and sigma4 domains of RNA polymerase sigma factors"/>
    <property type="match status" value="1"/>
</dbReference>
<dbReference type="Gene3D" id="1.10.10.10">
    <property type="entry name" value="Winged helix-like DNA-binding domain superfamily/Winged helix DNA-binding domain"/>
    <property type="match status" value="1"/>
</dbReference>
<evidence type="ECO:0000259" key="6">
    <source>
        <dbReference type="Pfam" id="PF04542"/>
    </source>
</evidence>
<dbReference type="RefSeq" id="WP_210855377.1">
    <property type="nucleotide sequence ID" value="NZ_JAGQDD010000013.1"/>
</dbReference>
<dbReference type="GO" id="GO:0006352">
    <property type="term" value="P:DNA-templated transcription initiation"/>
    <property type="evidence" value="ECO:0007669"/>
    <property type="project" value="InterPro"/>
</dbReference>
<reference evidence="8 9" key="1">
    <citation type="submission" date="2021-04" db="EMBL/GenBank/DDBJ databases">
        <title>The genome sequence of Ideonella sp. 3Y2.</title>
        <authorList>
            <person name="Liu Y."/>
        </authorList>
    </citation>
    <scope>NUCLEOTIDE SEQUENCE [LARGE SCALE GENOMIC DNA]</scope>
    <source>
        <strain evidence="8 9">3Y2</strain>
    </source>
</reference>
<evidence type="ECO:0000256" key="4">
    <source>
        <dbReference type="ARBA" id="ARBA00023125"/>
    </source>
</evidence>
<dbReference type="AlphaFoldDB" id="A0A940Y8Q4"/>
<dbReference type="GO" id="GO:0003677">
    <property type="term" value="F:DNA binding"/>
    <property type="evidence" value="ECO:0007669"/>
    <property type="project" value="UniProtKB-KW"/>
</dbReference>
<gene>
    <name evidence="8" type="ORF">KAK03_16560</name>
</gene>
<proteinExistence type="inferred from homology"/>
<keyword evidence="2" id="KW-0805">Transcription regulation</keyword>
<name>A0A940Y8Q4_9BURK</name>
<dbReference type="Pfam" id="PF04542">
    <property type="entry name" value="Sigma70_r2"/>
    <property type="match status" value="1"/>
</dbReference>
<comment type="similarity">
    <text evidence="1">Belongs to the sigma-70 factor family. ECF subfamily.</text>
</comment>
<dbReference type="GO" id="GO:0016987">
    <property type="term" value="F:sigma factor activity"/>
    <property type="evidence" value="ECO:0007669"/>
    <property type="project" value="UniProtKB-KW"/>
</dbReference>
<keyword evidence="5" id="KW-0804">Transcription</keyword>
<keyword evidence="9" id="KW-1185">Reference proteome</keyword>
<dbReference type="SUPFAM" id="SSF88946">
    <property type="entry name" value="Sigma2 domain of RNA polymerase sigma factors"/>
    <property type="match status" value="1"/>
</dbReference>
<sequence>MTLDARARDADLVAALARGERAAAFDQLVQRYTPRLYRLSWLLLRDSARAEDAVQDSLLRAWRALDGYDATRGALSTWLYTITRHHCLAQLGRPALDTLSLDEPDGEALAATLAQPAAGPTDARATLQALIDTLPETPRACLQLFYWEDRSVAEVAAQLGLPDNTVKTHLHRARARLRQALADQGLDDPALWL</sequence>
<dbReference type="InterPro" id="IPR036388">
    <property type="entry name" value="WH-like_DNA-bd_sf"/>
</dbReference>
<dbReference type="InterPro" id="IPR014284">
    <property type="entry name" value="RNA_pol_sigma-70_dom"/>
</dbReference>
<feature type="domain" description="RNA polymerase sigma-70 region 2" evidence="6">
    <location>
        <begin position="28"/>
        <end position="91"/>
    </location>
</feature>